<protein>
    <submittedName>
        <fullName evidence="3">Ethanolamine utilization protein EutN</fullName>
    </submittedName>
</protein>
<name>A0A7V4TX35_CALAY</name>
<accession>A0A7V4TX35</accession>
<comment type="caution">
    <text evidence="3">The sequence shown here is derived from an EMBL/GenBank/DDBJ whole genome shotgun (WGS) entry which is preliminary data.</text>
</comment>
<keyword evidence="2" id="KW-1283">Bacterial microcompartment</keyword>
<organism evidence="3">
    <name type="scientific">Caldithrix abyssi</name>
    <dbReference type="NCBI Taxonomy" id="187145"/>
    <lineage>
        <taxon>Bacteria</taxon>
        <taxon>Pseudomonadati</taxon>
        <taxon>Calditrichota</taxon>
        <taxon>Calditrichia</taxon>
        <taxon>Calditrichales</taxon>
        <taxon>Calditrichaceae</taxon>
        <taxon>Caldithrix</taxon>
    </lineage>
</organism>
<dbReference type="Gene3D" id="2.40.50.220">
    <property type="entry name" value="EutN/Ccml"/>
    <property type="match status" value="1"/>
</dbReference>
<sequence>MNLAKVIGTIWATRKDPQLEGLKLQLIQPIDIYKKKSGSPLVATDTVGAGQGEIVYYVTAYEAVIPLSKKPALTDASIVGIVDKIECKGNME</sequence>
<dbReference type="InterPro" id="IPR036677">
    <property type="entry name" value="EutN_CcmL_sf"/>
</dbReference>
<dbReference type="SUPFAM" id="SSF159133">
    <property type="entry name" value="EutN/CcmL-like"/>
    <property type="match status" value="1"/>
</dbReference>
<reference evidence="3" key="1">
    <citation type="journal article" date="2020" name="mSystems">
        <title>Genome- and Community-Level Interaction Insights into Carbon Utilization and Element Cycling Functions of Hydrothermarchaeota in Hydrothermal Sediment.</title>
        <authorList>
            <person name="Zhou Z."/>
            <person name="Liu Y."/>
            <person name="Xu W."/>
            <person name="Pan J."/>
            <person name="Luo Z.H."/>
            <person name="Li M."/>
        </authorList>
    </citation>
    <scope>NUCLEOTIDE SEQUENCE [LARGE SCALE GENOMIC DNA]</scope>
    <source>
        <strain evidence="3">HyVt-577</strain>
    </source>
</reference>
<evidence type="ECO:0000256" key="2">
    <source>
        <dbReference type="ARBA" id="ARBA00024446"/>
    </source>
</evidence>
<proteinExistence type="predicted"/>
<comment type="subcellular location">
    <subcellularLocation>
        <location evidence="1">Bacterial microcompartment</location>
    </subcellularLocation>
</comment>
<dbReference type="PANTHER" id="PTHR36539">
    <property type="entry name" value="ETHANOLAMINE UTILIZATION PROTEIN EUTN"/>
    <property type="match status" value="1"/>
</dbReference>
<gene>
    <name evidence="3" type="ORF">ENK44_00070</name>
</gene>
<dbReference type="Pfam" id="PF03319">
    <property type="entry name" value="EutN_CcmL"/>
    <property type="match status" value="1"/>
</dbReference>
<dbReference type="GO" id="GO:0031469">
    <property type="term" value="C:bacterial microcompartment"/>
    <property type="evidence" value="ECO:0007669"/>
    <property type="project" value="UniProtKB-SubCell"/>
</dbReference>
<dbReference type="Proteomes" id="UP000885779">
    <property type="component" value="Unassembled WGS sequence"/>
</dbReference>
<dbReference type="AlphaFoldDB" id="A0A7V4TX35"/>
<dbReference type="EMBL" id="DRQG01000002">
    <property type="protein sequence ID" value="HGY54071.1"/>
    <property type="molecule type" value="Genomic_DNA"/>
</dbReference>
<dbReference type="InterPro" id="IPR004992">
    <property type="entry name" value="EutN_CcmL"/>
</dbReference>
<dbReference type="CDD" id="cd01614">
    <property type="entry name" value="EutN_CcmL"/>
    <property type="match status" value="1"/>
</dbReference>
<dbReference type="PROSITE" id="PS51932">
    <property type="entry name" value="BMV"/>
    <property type="match status" value="1"/>
</dbReference>
<evidence type="ECO:0000256" key="1">
    <source>
        <dbReference type="ARBA" id="ARBA00024322"/>
    </source>
</evidence>
<evidence type="ECO:0000313" key="3">
    <source>
        <dbReference type="EMBL" id="HGY54071.1"/>
    </source>
</evidence>